<dbReference type="GO" id="GO:0046872">
    <property type="term" value="F:metal ion binding"/>
    <property type="evidence" value="ECO:0007669"/>
    <property type="project" value="UniProtKB-KW"/>
</dbReference>
<dbReference type="InterPro" id="IPR011051">
    <property type="entry name" value="RmlC_Cupin_sf"/>
</dbReference>
<evidence type="ECO:0000256" key="4">
    <source>
        <dbReference type="ARBA" id="ARBA00023235"/>
    </source>
</evidence>
<dbReference type="Proteomes" id="UP000308181">
    <property type="component" value="Unassembled WGS sequence"/>
</dbReference>
<dbReference type="AlphaFoldDB" id="A0A4V5NX45"/>
<dbReference type="InterPro" id="IPR010864">
    <property type="entry name" value="D-lyxose_isomer"/>
</dbReference>
<evidence type="ECO:0000256" key="3">
    <source>
        <dbReference type="ARBA" id="ARBA00023211"/>
    </source>
</evidence>
<name>A0A4V5NX45_9SPHI</name>
<dbReference type="InterPro" id="IPR014710">
    <property type="entry name" value="RmlC-like_jellyroll"/>
</dbReference>
<dbReference type="SUPFAM" id="SSF51182">
    <property type="entry name" value="RmlC-like cupins"/>
    <property type="match status" value="1"/>
</dbReference>
<comment type="similarity">
    <text evidence="7">Belongs to the D-lyxose ketol-isomerase family.</text>
</comment>
<evidence type="ECO:0000313" key="10">
    <source>
        <dbReference type="Proteomes" id="UP000308181"/>
    </source>
</evidence>
<comment type="catalytic activity">
    <reaction evidence="6">
        <text>D-lyxose = D-xylulose</text>
        <dbReference type="Rhea" id="RHEA:14201"/>
        <dbReference type="ChEBI" id="CHEBI:16789"/>
        <dbReference type="ChEBI" id="CHEBI:17140"/>
        <dbReference type="EC" id="5.3.1.15"/>
    </reaction>
</comment>
<evidence type="ECO:0000256" key="8">
    <source>
        <dbReference type="ARBA" id="ARBA00044972"/>
    </source>
</evidence>
<dbReference type="EC" id="5.3.1.15" evidence="8"/>
<evidence type="ECO:0000256" key="6">
    <source>
        <dbReference type="ARBA" id="ARBA00044907"/>
    </source>
</evidence>
<organism evidence="9 10">
    <name type="scientific">Pedobacter cryophilus</name>
    <dbReference type="NCBI Taxonomy" id="2571271"/>
    <lineage>
        <taxon>Bacteria</taxon>
        <taxon>Pseudomonadati</taxon>
        <taxon>Bacteroidota</taxon>
        <taxon>Sphingobacteriia</taxon>
        <taxon>Sphingobacteriales</taxon>
        <taxon>Sphingobacteriaceae</taxon>
        <taxon>Pedobacter</taxon>
    </lineage>
</organism>
<dbReference type="Gene3D" id="2.60.120.10">
    <property type="entry name" value="Jelly Rolls"/>
    <property type="match status" value="1"/>
</dbReference>
<keyword evidence="3" id="KW-0464">Manganese</keyword>
<sequence>MKRSAINKVIGAAKLFFNQNGWTLPPSPRWDVTDFGLDSFLASGLVLVNLAEEVEYCEKLMYAVKNQLTPAHTHKKKKEDIICRIGKLVIQLWSKDPKKGESGDSFNVKINGVFCLVKSGDTIHLSAGERVTIVPGIWHAFYPSSEECIIGEVSTANDDLNDNFFSDAEVGRFSEILEDEPAIVKLVSDK</sequence>
<evidence type="ECO:0000313" key="9">
    <source>
        <dbReference type="EMBL" id="TKB96383.1"/>
    </source>
</evidence>
<comment type="caution">
    <text evidence="9">The sequence shown here is derived from an EMBL/GenBank/DDBJ whole genome shotgun (WGS) entry which is preliminary data.</text>
</comment>
<dbReference type="RefSeq" id="WP_136827252.1">
    <property type="nucleotide sequence ID" value="NZ_SWBP01000005.1"/>
</dbReference>
<comment type="cofactor">
    <cofactor evidence="1">
        <name>Mn(2+)</name>
        <dbReference type="ChEBI" id="CHEBI:29035"/>
    </cofactor>
</comment>
<gene>
    <name evidence="9" type="ORF">FA046_14490</name>
</gene>
<reference evidence="9 10" key="1">
    <citation type="submission" date="2019-04" db="EMBL/GenBank/DDBJ databases">
        <title>Pedobacter sp. AR-3-17 sp. nov., isolated from Arctic soil.</title>
        <authorList>
            <person name="Dahal R.H."/>
            <person name="Kim D.-U."/>
        </authorList>
    </citation>
    <scope>NUCLEOTIDE SEQUENCE [LARGE SCALE GENOMIC DNA]</scope>
    <source>
        <strain evidence="9 10">AR-3-17</strain>
    </source>
</reference>
<evidence type="ECO:0000256" key="2">
    <source>
        <dbReference type="ARBA" id="ARBA00022723"/>
    </source>
</evidence>
<evidence type="ECO:0000256" key="5">
    <source>
        <dbReference type="ARBA" id="ARBA00023277"/>
    </source>
</evidence>
<protein>
    <recommendedName>
        <fullName evidence="8">D-lyxose ketol-isomerase</fullName>
        <ecNumber evidence="8">5.3.1.15</ecNumber>
    </recommendedName>
</protein>
<evidence type="ECO:0000256" key="7">
    <source>
        <dbReference type="ARBA" id="ARBA00044951"/>
    </source>
</evidence>
<accession>A0A4V5NX45</accession>
<keyword evidence="4 9" id="KW-0413">Isomerase</keyword>
<dbReference type="OrthoDB" id="27002at2"/>
<dbReference type="GO" id="GO:0047828">
    <property type="term" value="F:D-lyxose ketol-isomerase activity"/>
    <property type="evidence" value="ECO:0007669"/>
    <property type="project" value="UniProtKB-EC"/>
</dbReference>
<keyword evidence="10" id="KW-1185">Reference proteome</keyword>
<keyword evidence="5" id="KW-0119">Carbohydrate metabolism</keyword>
<proteinExistence type="inferred from homology"/>
<dbReference type="EMBL" id="SWBP01000005">
    <property type="protein sequence ID" value="TKB96383.1"/>
    <property type="molecule type" value="Genomic_DNA"/>
</dbReference>
<dbReference type="Pfam" id="PF07385">
    <property type="entry name" value="Lyx_isomer"/>
    <property type="match status" value="1"/>
</dbReference>
<evidence type="ECO:0000256" key="1">
    <source>
        <dbReference type="ARBA" id="ARBA00001936"/>
    </source>
</evidence>
<keyword evidence="2" id="KW-0479">Metal-binding</keyword>